<dbReference type="EMBL" id="AKWM02000051">
    <property type="protein sequence ID" value="EKR99458.1"/>
    <property type="molecule type" value="Genomic_DNA"/>
</dbReference>
<dbReference type="SMART" id="SM00116">
    <property type="entry name" value="CBS"/>
    <property type="match status" value="2"/>
</dbReference>
<sequence length="351" mass="40294">MKNWKNTLINPNLSLQDAIRILDKEALRIILIVDESNKLLGTLTDGDIRRALLQNKELSISVNEVMSSKPKVAYIDWTKEHMLLEMEKYDLLHLPIVDEQGILVGLETVHGLLEKPKFDNPVFLMAGGFGTRLYPLTNNCPKPMLKIGNKPILELILEGFVAAGFHRFFISTHFMPDIIRDHFQDGKRWNVSIEYVHEEKPLGTGGALGLLPHDQIDQSMFMMNGDLLTNLNYLSLLEFHEKEGGVATICVREFDYQIPYGVVQSNGHYVVEIIEKPVQRFNVNAGIYLLNPDFVKSVKKGQMIDMPSLIERELKSSKQINIFPIHEYWLDIGRMEEFERAQGDWVELFNE</sequence>
<dbReference type="Pfam" id="PF00571">
    <property type="entry name" value="CBS"/>
    <property type="match status" value="2"/>
</dbReference>
<dbReference type="AlphaFoldDB" id="A0AA87MNC7"/>
<dbReference type="InterPro" id="IPR050486">
    <property type="entry name" value="Mannose-1P_guanyltransferase"/>
</dbReference>
<dbReference type="Gene3D" id="3.90.550.10">
    <property type="entry name" value="Spore Coat Polysaccharide Biosynthesis Protein SpsA, Chain A"/>
    <property type="match status" value="1"/>
</dbReference>
<dbReference type="PANTHER" id="PTHR22572">
    <property type="entry name" value="SUGAR-1-PHOSPHATE GUANYL TRANSFERASE"/>
    <property type="match status" value="1"/>
</dbReference>
<reference evidence="3 4" key="1">
    <citation type="journal article" date="2014" name="Int. J. Syst. Evol. Microbiol.">
        <title>Leptospira mayottensis sp. nov., a pathogenic species of the genus Leptospira isolated from humans.</title>
        <authorList>
            <person name="Bourhy P."/>
            <person name="Collet L."/>
            <person name="Brisse S."/>
            <person name="Picardeau M."/>
        </authorList>
    </citation>
    <scope>NUCLEOTIDE SEQUENCE [LARGE SCALE GENOMIC DNA]</scope>
    <source>
        <strain evidence="3 4">200901122</strain>
    </source>
</reference>
<organism evidence="3 4">
    <name type="scientific">Leptospira mayottensis 200901122</name>
    <dbReference type="NCBI Taxonomy" id="1193010"/>
    <lineage>
        <taxon>Bacteria</taxon>
        <taxon>Pseudomonadati</taxon>
        <taxon>Spirochaetota</taxon>
        <taxon>Spirochaetia</taxon>
        <taxon>Leptospirales</taxon>
        <taxon>Leptospiraceae</taxon>
        <taxon>Leptospira</taxon>
    </lineage>
</organism>
<dbReference type="CDD" id="cd06426">
    <property type="entry name" value="NTP_transferase_like_2"/>
    <property type="match status" value="1"/>
</dbReference>
<dbReference type="InterPro" id="IPR005835">
    <property type="entry name" value="NTP_transferase_dom"/>
</dbReference>
<dbReference type="SUPFAM" id="SSF54631">
    <property type="entry name" value="CBS-domain pair"/>
    <property type="match status" value="1"/>
</dbReference>
<dbReference type="InterPro" id="IPR000644">
    <property type="entry name" value="CBS_dom"/>
</dbReference>
<dbReference type="SUPFAM" id="SSF53448">
    <property type="entry name" value="Nucleotide-diphospho-sugar transferases"/>
    <property type="match status" value="1"/>
</dbReference>
<keyword evidence="1" id="KW-0129">CBS domain</keyword>
<dbReference type="InterPro" id="IPR046342">
    <property type="entry name" value="CBS_dom_sf"/>
</dbReference>
<dbReference type="InterPro" id="IPR029044">
    <property type="entry name" value="Nucleotide-diphossugar_trans"/>
</dbReference>
<evidence type="ECO:0000259" key="2">
    <source>
        <dbReference type="PROSITE" id="PS51371"/>
    </source>
</evidence>
<protein>
    <submittedName>
        <fullName evidence="3">CBS domain protein</fullName>
    </submittedName>
</protein>
<evidence type="ECO:0000313" key="3">
    <source>
        <dbReference type="EMBL" id="EKR99458.1"/>
    </source>
</evidence>
<dbReference type="Gene3D" id="3.10.580.10">
    <property type="entry name" value="CBS-domain"/>
    <property type="match status" value="1"/>
</dbReference>
<dbReference type="Pfam" id="PF00483">
    <property type="entry name" value="NTP_transferase"/>
    <property type="match status" value="1"/>
</dbReference>
<dbReference type="RefSeq" id="WP_002763695.1">
    <property type="nucleotide sequence ID" value="NZ_AKWM02000051.1"/>
</dbReference>
<dbReference type="PROSITE" id="PS51371">
    <property type="entry name" value="CBS"/>
    <property type="match status" value="2"/>
</dbReference>
<accession>A0AA87MNC7</accession>
<feature type="domain" description="CBS" evidence="2">
    <location>
        <begin position="66"/>
        <end position="122"/>
    </location>
</feature>
<proteinExistence type="predicted"/>
<dbReference type="Proteomes" id="UP000001343">
    <property type="component" value="Unassembled WGS sequence"/>
</dbReference>
<evidence type="ECO:0000256" key="1">
    <source>
        <dbReference type="PROSITE-ProRule" id="PRU00703"/>
    </source>
</evidence>
<evidence type="ECO:0000313" key="4">
    <source>
        <dbReference type="Proteomes" id="UP000001343"/>
    </source>
</evidence>
<comment type="caution">
    <text evidence="3">The sequence shown here is derived from an EMBL/GenBank/DDBJ whole genome shotgun (WGS) entry which is preliminary data.</text>
</comment>
<feature type="domain" description="CBS" evidence="2">
    <location>
        <begin position="1"/>
        <end position="58"/>
    </location>
</feature>
<gene>
    <name evidence="3" type="ORF">LEP1GSC125_0100</name>
</gene>
<dbReference type="CDD" id="cd04607">
    <property type="entry name" value="CBS_pair_NTP_transferase_assoc"/>
    <property type="match status" value="1"/>
</dbReference>
<name>A0AA87MNC7_9LEPT</name>